<dbReference type="GO" id="GO:0008270">
    <property type="term" value="F:zinc ion binding"/>
    <property type="evidence" value="ECO:0007669"/>
    <property type="project" value="InterPro"/>
</dbReference>
<keyword evidence="4 7" id="KW-0479">Metal-binding</keyword>
<comment type="function">
    <text evidence="7">Thiolesterase that catalyzes the hydrolysis of S-D-lactoyl-glutathione to form glutathione and D-lactic acid.</text>
</comment>
<evidence type="ECO:0000256" key="2">
    <source>
        <dbReference type="ARBA" id="ARBA00004963"/>
    </source>
</evidence>
<dbReference type="EC" id="3.1.2.6" evidence="7"/>
<evidence type="ECO:0000259" key="8">
    <source>
        <dbReference type="SMART" id="SM00849"/>
    </source>
</evidence>
<feature type="binding site" evidence="7">
    <location>
        <position position="111"/>
    </location>
    <ligand>
        <name>Zn(2+)</name>
        <dbReference type="ChEBI" id="CHEBI:29105"/>
        <label>1</label>
    </ligand>
</feature>
<comment type="caution">
    <text evidence="9">The sequence shown here is derived from an EMBL/GenBank/DDBJ whole genome shotgun (WGS) entry which is preliminary data.</text>
</comment>
<gene>
    <name evidence="7 9" type="primary">gloB</name>
    <name evidence="9" type="ORF">HKD32_10475</name>
</gene>
<evidence type="ECO:0000256" key="4">
    <source>
        <dbReference type="ARBA" id="ARBA00022723"/>
    </source>
</evidence>
<dbReference type="Pfam" id="PF00753">
    <property type="entry name" value="Lactamase_B"/>
    <property type="match status" value="1"/>
</dbReference>
<comment type="catalytic activity">
    <reaction evidence="1 7">
        <text>an S-(2-hydroxyacyl)glutathione + H2O = a 2-hydroxy carboxylate + glutathione + H(+)</text>
        <dbReference type="Rhea" id="RHEA:21864"/>
        <dbReference type="ChEBI" id="CHEBI:15377"/>
        <dbReference type="ChEBI" id="CHEBI:15378"/>
        <dbReference type="ChEBI" id="CHEBI:57925"/>
        <dbReference type="ChEBI" id="CHEBI:58896"/>
        <dbReference type="ChEBI" id="CHEBI:71261"/>
        <dbReference type="EC" id="3.1.2.6"/>
    </reaction>
</comment>
<comment type="subunit">
    <text evidence="7">Monomer.</text>
</comment>
<feature type="binding site" evidence="7">
    <location>
        <position position="130"/>
    </location>
    <ligand>
        <name>Zn(2+)</name>
        <dbReference type="ChEBI" id="CHEBI:29105"/>
        <label>1</label>
    </ligand>
</feature>
<dbReference type="NCBIfam" id="TIGR03413">
    <property type="entry name" value="GSH_gloB"/>
    <property type="match status" value="1"/>
</dbReference>
<dbReference type="RefSeq" id="WP_061932481.1">
    <property type="nucleotide sequence ID" value="NZ_JABCQN010000004.1"/>
</dbReference>
<dbReference type="GeneID" id="81475123"/>
<dbReference type="CDD" id="cd07723">
    <property type="entry name" value="hydroxyacylglutathione_hydrolase_MBL-fold"/>
    <property type="match status" value="1"/>
</dbReference>
<reference evidence="9" key="1">
    <citation type="submission" date="2020-04" db="EMBL/GenBank/DDBJ databases">
        <authorList>
            <person name="Sombolestani A."/>
        </authorList>
    </citation>
    <scope>NUCLEOTIDE SEQUENCE</scope>
    <source>
        <strain evidence="9">R71697</strain>
    </source>
</reference>
<comment type="pathway">
    <text evidence="2 7">Secondary metabolite metabolism; methylglyoxal degradation; (R)-lactate from methylglyoxal: step 2/2.</text>
</comment>
<dbReference type="GO" id="GO:0004416">
    <property type="term" value="F:hydroxyacylglutathione hydrolase activity"/>
    <property type="evidence" value="ECO:0007669"/>
    <property type="project" value="UniProtKB-UniRule"/>
</dbReference>
<dbReference type="Proteomes" id="UP000661006">
    <property type="component" value="Unassembled WGS sequence"/>
</dbReference>
<reference evidence="9" key="2">
    <citation type="submission" date="2020-11" db="EMBL/GenBank/DDBJ databases">
        <title>Description of novel Gluconobacter species.</title>
        <authorList>
            <person name="Cleenwerck I."/>
            <person name="Cnockaert M."/>
            <person name="Borremans W."/>
            <person name="Wieme A.D."/>
            <person name="De Vuyst L."/>
            <person name="Vandamme P."/>
        </authorList>
    </citation>
    <scope>NUCLEOTIDE SEQUENCE</scope>
    <source>
        <strain evidence="9">R71697</strain>
    </source>
</reference>
<dbReference type="InterPro" id="IPR017782">
    <property type="entry name" value="Hydroxyacylglutathione_Hdrlase"/>
</dbReference>
<feature type="binding site" evidence="7">
    <location>
        <position position="57"/>
    </location>
    <ligand>
        <name>Zn(2+)</name>
        <dbReference type="ChEBI" id="CHEBI:29105"/>
        <label>2</label>
    </ligand>
</feature>
<protein>
    <recommendedName>
        <fullName evidence="7">Hydroxyacylglutathione hydrolase</fullName>
        <ecNumber evidence="7">3.1.2.6</ecNumber>
    </recommendedName>
    <alternativeName>
        <fullName evidence="7">Glyoxalase II</fullName>
        <shortName evidence="7">Glx II</shortName>
    </alternativeName>
</protein>
<dbReference type="PROSITE" id="PS00743">
    <property type="entry name" value="BETA_LACTAMASE_B_1"/>
    <property type="match status" value="1"/>
</dbReference>
<evidence type="ECO:0000313" key="9">
    <source>
        <dbReference type="EMBL" id="MBF0871269.1"/>
    </source>
</evidence>
<dbReference type="GO" id="GO:0017001">
    <property type="term" value="P:antibiotic catabolic process"/>
    <property type="evidence" value="ECO:0007669"/>
    <property type="project" value="InterPro"/>
</dbReference>
<keyword evidence="6 7" id="KW-0862">Zinc</keyword>
<dbReference type="InterPro" id="IPR032282">
    <property type="entry name" value="HAGH_C"/>
</dbReference>
<dbReference type="PIRSF" id="PIRSF005457">
    <property type="entry name" value="Glx"/>
    <property type="match status" value="1"/>
</dbReference>
<evidence type="ECO:0000256" key="6">
    <source>
        <dbReference type="ARBA" id="ARBA00022833"/>
    </source>
</evidence>
<dbReference type="GO" id="GO:0008800">
    <property type="term" value="F:beta-lactamase activity"/>
    <property type="evidence" value="ECO:0007669"/>
    <property type="project" value="InterPro"/>
</dbReference>
<feature type="domain" description="Metallo-beta-lactamase" evidence="8">
    <location>
        <begin position="13"/>
        <end position="168"/>
    </location>
</feature>
<feature type="binding site" evidence="7">
    <location>
        <position position="130"/>
    </location>
    <ligand>
        <name>Zn(2+)</name>
        <dbReference type="ChEBI" id="CHEBI:29105"/>
        <label>2</label>
    </ligand>
</feature>
<dbReference type="InterPro" id="IPR036866">
    <property type="entry name" value="RibonucZ/Hydroxyglut_hydro"/>
</dbReference>
<dbReference type="PANTHER" id="PTHR43705:SF1">
    <property type="entry name" value="HYDROXYACYLGLUTATHIONE HYDROLASE GLOB"/>
    <property type="match status" value="1"/>
</dbReference>
<sequence>MSLDIQSIPVLSDNYVWLLTAGDGTRAVVDPGEAGPVMDVLGEGRLDLILLTHHHADHTGGVDALRERYGSKVFGPSQKPEWLPRLDRGLEDGDTFFIGDVAVEVLLTPGHAVGHLSYVVPEVPALFCGDVLFSAGCGRLLEGTAEELFRSLHRYDALPEDTLVCAGHEYTRSNIAFALHVDPENVALKARAAEVERLLEAGRPTLPVSLGTERATNPFLRAPDVARFAELRRQKDTF</sequence>
<evidence type="ECO:0000256" key="3">
    <source>
        <dbReference type="ARBA" id="ARBA00006759"/>
    </source>
</evidence>
<dbReference type="SMART" id="SM00849">
    <property type="entry name" value="Lactamase_B"/>
    <property type="match status" value="1"/>
</dbReference>
<evidence type="ECO:0000256" key="7">
    <source>
        <dbReference type="HAMAP-Rule" id="MF_01374"/>
    </source>
</evidence>
<evidence type="ECO:0000256" key="5">
    <source>
        <dbReference type="ARBA" id="ARBA00022801"/>
    </source>
</evidence>
<proteinExistence type="inferred from homology"/>
<feature type="binding site" evidence="7">
    <location>
        <position position="53"/>
    </location>
    <ligand>
        <name>Zn(2+)</name>
        <dbReference type="ChEBI" id="CHEBI:29105"/>
        <label>1</label>
    </ligand>
</feature>
<evidence type="ECO:0000256" key="1">
    <source>
        <dbReference type="ARBA" id="ARBA00001623"/>
    </source>
</evidence>
<dbReference type="AlphaFoldDB" id="A0A9Q2FLS4"/>
<feature type="binding site" evidence="7">
    <location>
        <position position="58"/>
    </location>
    <ligand>
        <name>Zn(2+)</name>
        <dbReference type="ChEBI" id="CHEBI:29105"/>
        <label>2</label>
    </ligand>
</feature>
<dbReference type="InterPro" id="IPR050110">
    <property type="entry name" value="Glyoxalase_II_hydrolase"/>
</dbReference>
<feature type="binding site" evidence="7">
    <location>
        <position position="55"/>
    </location>
    <ligand>
        <name>Zn(2+)</name>
        <dbReference type="ChEBI" id="CHEBI:29105"/>
        <label>1</label>
    </ligand>
</feature>
<keyword evidence="5 7" id="KW-0378">Hydrolase</keyword>
<comment type="similarity">
    <text evidence="3 7">Belongs to the metallo-beta-lactamase superfamily. Glyoxalase II family.</text>
</comment>
<dbReference type="InterPro" id="IPR001018">
    <property type="entry name" value="Beta-lactamase_class-B_CS"/>
</dbReference>
<dbReference type="InterPro" id="IPR035680">
    <property type="entry name" value="Clx_II_MBL"/>
</dbReference>
<accession>A0A9Q2FLS4</accession>
<dbReference type="Pfam" id="PF16123">
    <property type="entry name" value="HAGH_C"/>
    <property type="match status" value="1"/>
</dbReference>
<feature type="binding site" evidence="7">
    <location>
        <position position="168"/>
    </location>
    <ligand>
        <name>Zn(2+)</name>
        <dbReference type="ChEBI" id="CHEBI:29105"/>
        <label>2</label>
    </ligand>
</feature>
<dbReference type="PANTHER" id="PTHR43705">
    <property type="entry name" value="HYDROXYACYLGLUTATHIONE HYDROLASE"/>
    <property type="match status" value="1"/>
</dbReference>
<dbReference type="SUPFAM" id="SSF56281">
    <property type="entry name" value="Metallo-hydrolase/oxidoreductase"/>
    <property type="match status" value="1"/>
</dbReference>
<dbReference type="InterPro" id="IPR001279">
    <property type="entry name" value="Metallo-B-lactamas"/>
</dbReference>
<dbReference type="EMBL" id="JABCQN010000004">
    <property type="protein sequence ID" value="MBF0871269.1"/>
    <property type="molecule type" value="Genomic_DNA"/>
</dbReference>
<dbReference type="HAMAP" id="MF_01374">
    <property type="entry name" value="Glyoxalase_2"/>
    <property type="match status" value="1"/>
</dbReference>
<dbReference type="GO" id="GO:0019243">
    <property type="term" value="P:methylglyoxal catabolic process to D-lactate via S-lactoyl-glutathione"/>
    <property type="evidence" value="ECO:0007669"/>
    <property type="project" value="UniProtKB-UniRule"/>
</dbReference>
<name>A0A9Q2FLS4_GLUJA</name>
<dbReference type="Gene3D" id="3.60.15.10">
    <property type="entry name" value="Ribonuclease Z/Hydroxyacylglutathione hydrolase-like"/>
    <property type="match status" value="1"/>
</dbReference>
<comment type="cofactor">
    <cofactor evidence="7">
        <name>Zn(2+)</name>
        <dbReference type="ChEBI" id="CHEBI:29105"/>
    </cofactor>
    <text evidence="7">Binds 2 Zn(2+) ions per subunit.</text>
</comment>
<organism evidence="9 10">
    <name type="scientific">Gluconobacter japonicus</name>
    <dbReference type="NCBI Taxonomy" id="376620"/>
    <lineage>
        <taxon>Bacteria</taxon>
        <taxon>Pseudomonadati</taxon>
        <taxon>Pseudomonadota</taxon>
        <taxon>Alphaproteobacteria</taxon>
        <taxon>Acetobacterales</taxon>
        <taxon>Acetobacteraceae</taxon>
        <taxon>Gluconobacter</taxon>
    </lineage>
</organism>
<evidence type="ECO:0000313" key="10">
    <source>
        <dbReference type="Proteomes" id="UP000661006"/>
    </source>
</evidence>